<protein>
    <submittedName>
        <fullName evidence="2">CYFA0S11e02608g1_1</fullName>
    </submittedName>
    <submittedName>
        <fullName evidence="3">Outer spore wall protein RRT8</fullName>
    </submittedName>
</protein>
<evidence type="ECO:0000313" key="3">
    <source>
        <dbReference type="EMBL" id="ONH67020.1"/>
    </source>
</evidence>
<organism evidence="2">
    <name type="scientific">Cyberlindnera fabianii</name>
    <name type="common">Yeast</name>
    <name type="synonym">Hansenula fabianii</name>
    <dbReference type="NCBI Taxonomy" id="36022"/>
    <lineage>
        <taxon>Eukaryota</taxon>
        <taxon>Fungi</taxon>
        <taxon>Dikarya</taxon>
        <taxon>Ascomycota</taxon>
        <taxon>Saccharomycotina</taxon>
        <taxon>Saccharomycetes</taxon>
        <taxon>Phaffomycetales</taxon>
        <taxon>Phaffomycetaceae</taxon>
        <taxon>Cyberlindnera</taxon>
    </lineage>
</organism>
<evidence type="ECO:0000313" key="2">
    <source>
        <dbReference type="EMBL" id="CDR43257.1"/>
    </source>
</evidence>
<accession>A0A061B016</accession>
<dbReference type="AlphaFoldDB" id="A0A061B016"/>
<dbReference type="GO" id="GO:0005619">
    <property type="term" value="C:ascospore wall"/>
    <property type="evidence" value="ECO:0007669"/>
    <property type="project" value="TreeGrafter"/>
</dbReference>
<dbReference type="OMA" id="IFFMFTN"/>
<keyword evidence="1" id="KW-1133">Transmembrane helix</keyword>
<feature type="transmembrane region" description="Helical" evidence="1">
    <location>
        <begin position="12"/>
        <end position="31"/>
    </location>
</feature>
<dbReference type="OrthoDB" id="10012223at2759"/>
<gene>
    <name evidence="3" type="ORF">BON22_2923</name>
    <name evidence="2" type="ORF">CYFA0S_11e02608g</name>
</gene>
<dbReference type="PANTHER" id="PTHR34292:SF2">
    <property type="entry name" value="OUTER SPORE WALL PROTEIN LDS1"/>
    <property type="match status" value="1"/>
</dbReference>
<dbReference type="PANTHER" id="PTHR34292">
    <property type="entry name" value="OUTER SPORE WALL PROTEIN LDS1"/>
    <property type="match status" value="1"/>
</dbReference>
<reference evidence="2" key="1">
    <citation type="journal article" date="2014" name="Genome Announc.">
        <title>Genome sequence of the yeast Cyberlindnera fabianii (Hansenula fabianii).</title>
        <authorList>
            <person name="Freel K.C."/>
            <person name="Sarilar V."/>
            <person name="Neuveglise C."/>
            <person name="Devillers H."/>
            <person name="Friedrich A."/>
            <person name="Schacherer J."/>
        </authorList>
    </citation>
    <scope>NUCLEOTIDE SEQUENCE</scope>
    <source>
        <strain evidence="2">YJS4271</strain>
    </source>
</reference>
<dbReference type="STRING" id="36022.A0A061B016"/>
<reference evidence="3" key="3">
    <citation type="submission" date="2017-01" db="EMBL/GenBank/DDBJ databases">
        <authorList>
            <person name="Mah S.A."/>
            <person name="Swanson W.J."/>
            <person name="Moy G.W."/>
            <person name="Vacquier V.D."/>
        </authorList>
    </citation>
    <scope>NUCLEOTIDE SEQUENCE [LARGE SCALE GENOMIC DNA]</scope>
    <source>
        <strain evidence="3">65</strain>
    </source>
</reference>
<feature type="transmembrane region" description="Helical" evidence="1">
    <location>
        <begin position="133"/>
        <end position="155"/>
    </location>
</feature>
<feature type="transmembrane region" description="Helical" evidence="1">
    <location>
        <begin position="37"/>
        <end position="58"/>
    </location>
</feature>
<dbReference type="GO" id="GO:0005628">
    <property type="term" value="C:prospore membrane"/>
    <property type="evidence" value="ECO:0007669"/>
    <property type="project" value="TreeGrafter"/>
</dbReference>
<reference evidence="4" key="2">
    <citation type="journal article" date="2017" name="Genome Announc.">
        <title>Genome sequences of Cyberlindnera fabianii 65, Pichia kudriavzevii 129, and Saccharomyces cerevisiae 131 isolated from fermented masau fruits in Zimbabwe.</title>
        <authorList>
            <person name="van Rijswijck I.M.H."/>
            <person name="Derks M.F.L."/>
            <person name="Abee T."/>
            <person name="de Ridder D."/>
            <person name="Smid E.J."/>
        </authorList>
    </citation>
    <scope>NUCLEOTIDE SEQUENCE [LARGE SCALE GENOMIC DNA]</scope>
    <source>
        <strain evidence="4">65</strain>
    </source>
</reference>
<proteinExistence type="predicted"/>
<keyword evidence="4" id="KW-1185">Reference proteome</keyword>
<evidence type="ECO:0000313" key="4">
    <source>
        <dbReference type="Proteomes" id="UP000189513"/>
    </source>
</evidence>
<dbReference type="VEuPathDB" id="FungiDB:BON22_2923"/>
<evidence type="ECO:0000256" key="1">
    <source>
        <dbReference type="SAM" id="Phobius"/>
    </source>
</evidence>
<dbReference type="InterPro" id="IPR052786">
    <property type="entry name" value="Spore_wall_assembly"/>
</dbReference>
<sequence>MTPALWDTLLSVMAPQLLLTLLLFVCLYFIFFTIQIFWSIGIMCIGPMAPLILFLNFLHQVDAVAQRIGAVFFYELPLESLFDFIYATQSHGEDAIIRAKTGRKKPQGNLIESLTLWMFEFPRILVTWPTDQLVVILTIWMMAIPGIGPIITVLIEAPKKGRAMHERYFALKGLSLREIEIYHDDMWWHYYVLGFMTGFLETIPFVSTLFVFTNRTGAAMWSVDLENAYLESSRGREWFQEATSS</sequence>
<name>A0A061B016_CYBFA</name>
<keyword evidence="1" id="KW-0472">Membrane</keyword>
<dbReference type="GO" id="GO:0005811">
    <property type="term" value="C:lipid droplet"/>
    <property type="evidence" value="ECO:0007669"/>
    <property type="project" value="TreeGrafter"/>
</dbReference>
<feature type="transmembrane region" description="Helical" evidence="1">
    <location>
        <begin position="188"/>
        <end position="212"/>
    </location>
</feature>
<dbReference type="Proteomes" id="UP000189513">
    <property type="component" value="Unassembled WGS sequence"/>
</dbReference>
<keyword evidence="1" id="KW-0812">Transmembrane</keyword>
<dbReference type="EMBL" id="LK052896">
    <property type="protein sequence ID" value="CDR43257.1"/>
    <property type="molecule type" value="Genomic_DNA"/>
</dbReference>
<dbReference type="EMBL" id="MPUK01000005">
    <property type="protein sequence ID" value="ONH67020.1"/>
    <property type="molecule type" value="Genomic_DNA"/>
</dbReference>